<keyword evidence="7" id="KW-0325">Glycoprotein</keyword>
<feature type="compositionally biased region" description="Low complexity" evidence="9">
    <location>
        <begin position="262"/>
        <end position="272"/>
    </location>
</feature>
<dbReference type="Proteomes" id="UP000694429">
    <property type="component" value="Chromosome 25"/>
</dbReference>
<keyword evidence="4" id="KW-0677">Repeat</keyword>
<dbReference type="SUPFAM" id="SSF51445">
    <property type="entry name" value="(Trans)glycosidases"/>
    <property type="match status" value="2"/>
</dbReference>
<keyword evidence="5 10" id="KW-1133">Transmembrane helix</keyword>
<dbReference type="PROSITE" id="PS00653">
    <property type="entry name" value="GLYCOSYL_HYDROL_F1_2"/>
    <property type="match status" value="1"/>
</dbReference>
<evidence type="ECO:0000256" key="8">
    <source>
        <dbReference type="ARBA" id="ARBA00060858"/>
    </source>
</evidence>
<dbReference type="GO" id="GO:0004553">
    <property type="term" value="F:hydrolase activity, hydrolyzing O-glycosyl compounds"/>
    <property type="evidence" value="ECO:0007669"/>
    <property type="project" value="InterPro"/>
</dbReference>
<dbReference type="Pfam" id="PF00232">
    <property type="entry name" value="Glyco_hydro_1"/>
    <property type="match status" value="3"/>
</dbReference>
<dbReference type="InterPro" id="IPR033132">
    <property type="entry name" value="GH_1_N_CS"/>
</dbReference>
<proteinExistence type="inferred from homology"/>
<dbReference type="InterPro" id="IPR001360">
    <property type="entry name" value="Glyco_hydro_1"/>
</dbReference>
<reference evidence="11" key="1">
    <citation type="submission" date="2019-03" db="EMBL/GenBank/DDBJ databases">
        <authorList>
            <person name="Warren W.C."/>
            <person name="Johnson G.S."/>
        </authorList>
    </citation>
    <scope>NUCLEOTIDE SEQUENCE [LARGE SCALE GENOMIC DNA]</scope>
    <source>
        <strain evidence="11">Basenji</strain>
    </source>
</reference>
<feature type="region of interest" description="Disordered" evidence="9">
    <location>
        <begin position="122"/>
        <end position="167"/>
    </location>
</feature>
<evidence type="ECO:0000256" key="10">
    <source>
        <dbReference type="SAM" id="Phobius"/>
    </source>
</evidence>
<organism evidence="11 12">
    <name type="scientific">Canis lupus familiaris</name>
    <name type="common">Dog</name>
    <name type="synonym">Canis familiaris</name>
    <dbReference type="NCBI Taxonomy" id="9615"/>
    <lineage>
        <taxon>Eukaryota</taxon>
        <taxon>Metazoa</taxon>
        <taxon>Chordata</taxon>
        <taxon>Craniata</taxon>
        <taxon>Vertebrata</taxon>
        <taxon>Euteleostomi</taxon>
        <taxon>Mammalia</taxon>
        <taxon>Eutheria</taxon>
        <taxon>Laurasiatheria</taxon>
        <taxon>Carnivora</taxon>
        <taxon>Caniformia</taxon>
        <taxon>Canidae</taxon>
        <taxon>Canis</taxon>
    </lineage>
</organism>
<comment type="similarity">
    <text evidence="8">Belongs to the glycosyl hydrolase 1 family. Klotho subfamily.</text>
</comment>
<sequence length="1169" mass="130916">MSAWNCLGLRVGAGTKAGASPPAEPGGQPENPRPAPLGAAGGRPPPRPTRAPGSSRRCADGQGRWRRQAPRRPAGSAEARARGLRRPDALALCAPAADAGGGAASQVIIASGARRGAAAAAGAGGAAGRGHKGVRRGPSARLPRSMPARAPPRRPRPPPPLPGPLPLPLPLPPPPLLLLLLALGGRRLHAEPGDGAQTWARFAQPPAPEAAGLLHDTFPDGFLWAVGSAAYQTEGGWRQHGKGASIWDTFTHRPPAPPGAPPAAGLPSGARAPSPPATGDVASDGYNNVFRDTEGLRELGVTHYRFSISWARVLPNGSAAAPNREGLRYYRRLLERLRELGVQPVVTLYHWDLPQRLQDAYGGWAHRALADHFRDYAELCFRHFGGQVKYWITIDNPYVVAWHGYATGRLAPGVRGSPRLGYLVAHNLLLAHAKIWHLYNTSFRPTQGGQVSIALSSHWINPRRMTDHSIKECQKSLDFVLGWFAKPIFIDGDYPESMKNNLSSLLPVFTESEKKFIKGTADFFALSFGPTLSFQLLDPHMKFHQLESPSLRQLLSWIDLEYNHPQIFIVENGWFVSGTTKRDDAKYMYYLKKFIMETLKAIRLDGVDVIGYTAWSLMDGFEWHRGYSIRRGLFYVDFLSQDKKLLPKSSALFYQKLIEKNGFPPLPENQPLEGTFPCDFAWGIVDNYIQVDTTLSQFTDPNVYLWDVHHSKRLIKVDGLRAKKRKPYCVDFAAIGPQVALLQEMHVSHFHFSLDWALLLPLGNQSRVNHAALHYYGCVASELLRANITPVVALWRPAAAHQGLPGPLAQRGAWENPRTALAFAEYARLCFRALGRHVKVWITLREPPTRNLTLRAGHNLLRAHALAWRVYDEQFRGSQQGKVSIALQADWVEPACPSSQKDREVAERVLEFDVGWLAEPIFGSGDYPRLMRDWLTRRDHSLLPYFTDEEKRLIRGSFDFLALSHYTTILVDWEKEDPVKYNDYLEVQEMTDITWLNSPSQVAVVPWGLRKVLNWLKFKYGDLPMYIVSNGIDDDPRAAQDSLRVYYMQNYVNEALKAYVLDGINLCGYFAYSFNDRTAPKFGLYHYAANQFEPKPSVKHYRKIIDNNGFPGPETLGRFCPEEFTLCTECSFFHTRKSLLAFIAFLLFAFIISLSLIFYYSRKGRRSYK</sequence>
<dbReference type="PRINTS" id="PR00131">
    <property type="entry name" value="GLHYDRLASE1"/>
</dbReference>
<dbReference type="AlphaFoldDB" id="A0A8C0PVA6"/>
<evidence type="ECO:0000256" key="4">
    <source>
        <dbReference type="ARBA" id="ARBA00022737"/>
    </source>
</evidence>
<dbReference type="PANTHER" id="PTHR10353:SF10">
    <property type="entry name" value="KLOTHO"/>
    <property type="match status" value="1"/>
</dbReference>
<evidence type="ECO:0000256" key="6">
    <source>
        <dbReference type="ARBA" id="ARBA00023136"/>
    </source>
</evidence>
<comment type="subcellular location">
    <subcellularLocation>
        <location evidence="1">Cell membrane</location>
        <topology evidence="1">Single-pass membrane protein</topology>
    </subcellularLocation>
</comment>
<feature type="compositionally biased region" description="Low complexity" evidence="9">
    <location>
        <begin position="136"/>
        <end position="148"/>
    </location>
</feature>
<keyword evidence="3 10" id="KW-0812">Transmembrane</keyword>
<evidence type="ECO:0000313" key="12">
    <source>
        <dbReference type="Proteomes" id="UP000694429"/>
    </source>
</evidence>
<dbReference type="PANTHER" id="PTHR10353">
    <property type="entry name" value="GLYCOSYL HYDROLASE"/>
    <property type="match status" value="1"/>
</dbReference>
<evidence type="ECO:0000256" key="1">
    <source>
        <dbReference type="ARBA" id="ARBA00004162"/>
    </source>
</evidence>
<evidence type="ECO:0000256" key="3">
    <source>
        <dbReference type="ARBA" id="ARBA00022692"/>
    </source>
</evidence>
<evidence type="ECO:0000256" key="9">
    <source>
        <dbReference type="SAM" id="MobiDB-lite"/>
    </source>
</evidence>
<dbReference type="FunFam" id="3.20.20.80:FF:000062">
    <property type="entry name" value="Klotho"/>
    <property type="match status" value="1"/>
</dbReference>
<evidence type="ECO:0000256" key="5">
    <source>
        <dbReference type="ARBA" id="ARBA00022989"/>
    </source>
</evidence>
<feature type="region of interest" description="Disordered" evidence="9">
    <location>
        <begin position="252"/>
        <end position="281"/>
    </location>
</feature>
<reference evidence="11" key="2">
    <citation type="submission" date="2025-08" db="UniProtKB">
        <authorList>
            <consortium name="Ensembl"/>
        </authorList>
    </citation>
    <scope>IDENTIFICATION</scope>
</reference>
<keyword evidence="2" id="KW-1003">Cell membrane</keyword>
<evidence type="ECO:0000256" key="7">
    <source>
        <dbReference type="ARBA" id="ARBA00023180"/>
    </source>
</evidence>
<protein>
    <recommendedName>
        <fullName evidence="13">Klotho</fullName>
    </recommendedName>
</protein>
<dbReference type="FunFam" id="3.20.20.80:FF:000042">
    <property type="entry name" value="Klotho"/>
    <property type="match status" value="1"/>
</dbReference>
<accession>A0A8C0PVA6</accession>
<dbReference type="GO" id="GO:0005886">
    <property type="term" value="C:plasma membrane"/>
    <property type="evidence" value="ECO:0007669"/>
    <property type="project" value="UniProtKB-SubCell"/>
</dbReference>
<evidence type="ECO:0000256" key="2">
    <source>
        <dbReference type="ARBA" id="ARBA00022475"/>
    </source>
</evidence>
<dbReference type="InterPro" id="IPR017853">
    <property type="entry name" value="GH"/>
</dbReference>
<feature type="transmembrane region" description="Helical" evidence="10">
    <location>
        <begin position="1139"/>
        <end position="1160"/>
    </location>
</feature>
<dbReference type="Ensembl" id="ENSCAFT00030046333.1">
    <property type="protein sequence ID" value="ENSCAFP00030040489.1"/>
    <property type="gene ID" value="ENSCAFG00030025104.1"/>
</dbReference>
<dbReference type="Gene3D" id="3.20.20.80">
    <property type="entry name" value="Glycosidases"/>
    <property type="match status" value="2"/>
</dbReference>
<evidence type="ECO:0000313" key="11">
    <source>
        <dbReference type="Ensembl" id="ENSCAFP00030040489.1"/>
    </source>
</evidence>
<name>A0A8C0PVA6_CANLF</name>
<feature type="region of interest" description="Disordered" evidence="9">
    <location>
        <begin position="1"/>
        <end position="86"/>
    </location>
</feature>
<evidence type="ECO:0008006" key="13">
    <source>
        <dbReference type="Google" id="ProtNLM"/>
    </source>
</evidence>
<dbReference type="GO" id="GO:0005975">
    <property type="term" value="P:carbohydrate metabolic process"/>
    <property type="evidence" value="ECO:0007669"/>
    <property type="project" value="InterPro"/>
</dbReference>
<keyword evidence="6 10" id="KW-0472">Membrane</keyword>
<feature type="compositionally biased region" description="Pro residues" evidence="9">
    <location>
        <begin position="157"/>
        <end position="167"/>
    </location>
</feature>